<evidence type="ECO:0000256" key="4">
    <source>
        <dbReference type="ARBA" id="ARBA00022692"/>
    </source>
</evidence>
<dbReference type="InterPro" id="IPR011712">
    <property type="entry name" value="Sig_transdc_His_kin_sub3_dim/P"/>
</dbReference>
<protein>
    <submittedName>
        <fullName evidence="12">Histidine kinase</fullName>
    </submittedName>
</protein>
<dbReference type="SUPFAM" id="SSF55874">
    <property type="entry name" value="ATPase domain of HSP90 chaperone/DNA topoisomerase II/histidine kinase"/>
    <property type="match status" value="1"/>
</dbReference>
<dbReference type="SMART" id="SM00387">
    <property type="entry name" value="HATPase_c"/>
    <property type="match status" value="1"/>
</dbReference>
<comment type="subcellular location">
    <subcellularLocation>
        <location evidence="1">Cell membrane</location>
        <topology evidence="1">Multi-pass membrane protein</topology>
    </subcellularLocation>
</comment>
<evidence type="ECO:0000256" key="5">
    <source>
        <dbReference type="ARBA" id="ARBA00022777"/>
    </source>
</evidence>
<evidence type="ECO:0000256" key="3">
    <source>
        <dbReference type="ARBA" id="ARBA00022679"/>
    </source>
</evidence>
<dbReference type="Pfam" id="PF02518">
    <property type="entry name" value="HATPase_c"/>
    <property type="match status" value="1"/>
</dbReference>
<evidence type="ECO:0000256" key="6">
    <source>
        <dbReference type="ARBA" id="ARBA00022989"/>
    </source>
</evidence>
<dbReference type="InterPro" id="IPR036890">
    <property type="entry name" value="HATPase_C_sf"/>
</dbReference>
<evidence type="ECO:0000256" key="2">
    <source>
        <dbReference type="ARBA" id="ARBA00022475"/>
    </source>
</evidence>
<dbReference type="GO" id="GO:0016301">
    <property type="term" value="F:kinase activity"/>
    <property type="evidence" value="ECO:0007669"/>
    <property type="project" value="UniProtKB-KW"/>
</dbReference>
<reference evidence="12 13" key="1">
    <citation type="submission" date="2024-03" db="EMBL/GenBank/DDBJ databases">
        <title>Chitinophaga caseinilytica sp. nov., a casein hydrolysing bacterium isolated from forest soil.</title>
        <authorList>
            <person name="Lee D.S."/>
            <person name="Han D.M."/>
            <person name="Baek J.H."/>
            <person name="Choi D.G."/>
            <person name="Jeon J.H."/>
            <person name="Jeon C.O."/>
        </authorList>
    </citation>
    <scope>NUCLEOTIDE SEQUENCE [LARGE SCALE GENOMIC DNA]</scope>
    <source>
        <strain evidence="12 13">KACC 19118</strain>
    </source>
</reference>
<keyword evidence="2" id="KW-1003">Cell membrane</keyword>
<evidence type="ECO:0000256" key="7">
    <source>
        <dbReference type="ARBA" id="ARBA00023012"/>
    </source>
</evidence>
<dbReference type="Gene3D" id="1.20.5.1930">
    <property type="match status" value="1"/>
</dbReference>
<dbReference type="SMART" id="SM00028">
    <property type="entry name" value="TPR"/>
    <property type="match status" value="4"/>
</dbReference>
<evidence type="ECO:0000313" key="13">
    <source>
        <dbReference type="Proteomes" id="UP001449657"/>
    </source>
</evidence>
<proteinExistence type="predicted"/>
<organism evidence="12 13">
    <name type="scientific">Chitinophaga caseinilytica</name>
    <dbReference type="NCBI Taxonomy" id="2267521"/>
    <lineage>
        <taxon>Bacteria</taxon>
        <taxon>Pseudomonadati</taxon>
        <taxon>Bacteroidota</taxon>
        <taxon>Chitinophagia</taxon>
        <taxon>Chitinophagales</taxon>
        <taxon>Chitinophagaceae</taxon>
        <taxon>Chitinophaga</taxon>
    </lineage>
</organism>
<sequence>MRKLILILIILQATGGVGALAQTKYLDSLRAEIDKHPSRDTARVRLIQQYTQNAINENTTLLLPYINEMIAISKEKHYQRGLQIAYSTQEIYYADRGDFPMAFLYADSAFMAFQGDTSSAAIIEKAFLHHNLGMECFKIGDYDQSIHHYTEAATVLEVYKPQVVSVVYDGMAEVYNKLSQTEKSVEYDKKAIASAEKNGSPAAVAGRYLNYITRLLGRNQFTEAEMLLNKVEPVVRKNNKPIQLFLFCESKGSIYQEKKQFKEAIANFKQANEYALAIDDKYQQLAILGPLAQCLMEAGQPAEARLYLDTLLSKSIAYQMKTYRLDAYKLLAMWYQNRSDWKTANEYLNKKLLLSDTIMSDEMKEQTAMMETRFKVAGKDREINSLQKEREIAQLQLRQKNILNYFLIAGAAALLAISLLTYRNYRNRQKLQQAKIDELETEKQLTATEAVLKGEEQERSRLAKDLHDGLGGMLSGIKHALSSMKGNVIMTPENAQAFERSIDMLDSSIHEMRRVAHNMMPEILVKYGLDTALKDYCMEIDNSGVVKLSYQSIGMHDFAADHTTAVTIYRIAQELISNAVKHGNAQNLLVQSHYASPEKLFALTVEDDGRGFDVQSLKNARGMGWHNIQNRVDFLRGRIDISTGPGKGTSVLVEINV</sequence>
<dbReference type="InterPro" id="IPR050482">
    <property type="entry name" value="Sensor_HK_TwoCompSys"/>
</dbReference>
<dbReference type="Proteomes" id="UP001449657">
    <property type="component" value="Chromosome"/>
</dbReference>
<dbReference type="Pfam" id="PF14559">
    <property type="entry name" value="TPR_19"/>
    <property type="match status" value="1"/>
</dbReference>
<keyword evidence="4 10" id="KW-0812">Transmembrane</keyword>
<keyword evidence="13" id="KW-1185">Reference proteome</keyword>
<accession>A0ABZ2Z5W2</accession>
<keyword evidence="3" id="KW-0808">Transferase</keyword>
<dbReference type="Gene3D" id="1.25.40.10">
    <property type="entry name" value="Tetratricopeptide repeat domain"/>
    <property type="match status" value="2"/>
</dbReference>
<dbReference type="InterPro" id="IPR011990">
    <property type="entry name" value="TPR-like_helical_dom_sf"/>
</dbReference>
<dbReference type="Pfam" id="PF07730">
    <property type="entry name" value="HisKA_3"/>
    <property type="match status" value="1"/>
</dbReference>
<evidence type="ECO:0000256" key="1">
    <source>
        <dbReference type="ARBA" id="ARBA00004651"/>
    </source>
</evidence>
<keyword evidence="9" id="KW-0175">Coiled coil</keyword>
<dbReference type="RefSeq" id="WP_341841755.1">
    <property type="nucleotide sequence ID" value="NZ_CP149792.1"/>
</dbReference>
<feature type="domain" description="Histidine kinase" evidence="11">
    <location>
        <begin position="568"/>
        <end position="657"/>
    </location>
</feature>
<evidence type="ECO:0000256" key="9">
    <source>
        <dbReference type="SAM" id="Coils"/>
    </source>
</evidence>
<dbReference type="PANTHER" id="PTHR24421:SF37">
    <property type="entry name" value="SENSOR HISTIDINE KINASE NARS"/>
    <property type="match status" value="1"/>
</dbReference>
<evidence type="ECO:0000256" key="8">
    <source>
        <dbReference type="ARBA" id="ARBA00023136"/>
    </source>
</evidence>
<name>A0ABZ2Z5W2_9BACT</name>
<dbReference type="CDD" id="cd16917">
    <property type="entry name" value="HATPase_UhpB-NarQ-NarX-like"/>
    <property type="match status" value="1"/>
</dbReference>
<dbReference type="EMBL" id="CP150096">
    <property type="protein sequence ID" value="WZN47093.1"/>
    <property type="molecule type" value="Genomic_DNA"/>
</dbReference>
<feature type="transmembrane region" description="Helical" evidence="10">
    <location>
        <begin position="402"/>
        <end position="422"/>
    </location>
</feature>
<evidence type="ECO:0000259" key="11">
    <source>
        <dbReference type="PROSITE" id="PS50109"/>
    </source>
</evidence>
<dbReference type="PANTHER" id="PTHR24421">
    <property type="entry name" value="NITRATE/NITRITE SENSOR PROTEIN NARX-RELATED"/>
    <property type="match status" value="1"/>
</dbReference>
<dbReference type="InterPro" id="IPR003594">
    <property type="entry name" value="HATPase_dom"/>
</dbReference>
<keyword evidence="8 10" id="KW-0472">Membrane</keyword>
<dbReference type="Gene3D" id="3.30.565.10">
    <property type="entry name" value="Histidine kinase-like ATPase, C-terminal domain"/>
    <property type="match status" value="1"/>
</dbReference>
<keyword evidence="5 12" id="KW-0418">Kinase</keyword>
<dbReference type="SUPFAM" id="SSF48452">
    <property type="entry name" value="TPR-like"/>
    <property type="match status" value="1"/>
</dbReference>
<dbReference type="PROSITE" id="PS50109">
    <property type="entry name" value="HIS_KIN"/>
    <property type="match status" value="1"/>
</dbReference>
<dbReference type="InterPro" id="IPR005467">
    <property type="entry name" value="His_kinase_dom"/>
</dbReference>
<evidence type="ECO:0000256" key="10">
    <source>
        <dbReference type="SAM" id="Phobius"/>
    </source>
</evidence>
<feature type="coiled-coil region" evidence="9">
    <location>
        <begin position="376"/>
        <end position="442"/>
    </location>
</feature>
<evidence type="ECO:0000313" key="12">
    <source>
        <dbReference type="EMBL" id="WZN47093.1"/>
    </source>
</evidence>
<keyword evidence="7" id="KW-0902">Two-component regulatory system</keyword>
<dbReference type="InterPro" id="IPR019734">
    <property type="entry name" value="TPR_rpt"/>
</dbReference>
<gene>
    <name evidence="12" type="ORF">WJU22_02730</name>
</gene>
<keyword evidence="6 10" id="KW-1133">Transmembrane helix</keyword>